<protein>
    <submittedName>
        <fullName evidence="9">Glucose/arabinose dehydrogenase, beta-propeller fold</fullName>
    </submittedName>
</protein>
<dbReference type="PROSITE" id="PS50093">
    <property type="entry name" value="PKD"/>
    <property type="match status" value="1"/>
</dbReference>
<dbReference type="SMART" id="SM00089">
    <property type="entry name" value="PKD"/>
    <property type="match status" value="1"/>
</dbReference>
<evidence type="ECO:0000256" key="2">
    <source>
        <dbReference type="ARBA" id="ARBA00022617"/>
    </source>
</evidence>
<dbReference type="PANTHER" id="PTHR40469:SF2">
    <property type="entry name" value="GALACTOSE-BINDING DOMAIN-LIKE SUPERFAMILY PROTEIN"/>
    <property type="match status" value="1"/>
</dbReference>
<comment type="PTM">
    <text evidence="6">Binds 1 heme c group covalently per subunit.</text>
</comment>
<dbReference type="Gene3D" id="2.60.40.10">
    <property type="entry name" value="Immunoglobulins"/>
    <property type="match status" value="1"/>
</dbReference>
<evidence type="ECO:0000256" key="6">
    <source>
        <dbReference type="PIRSR" id="PIRSR602324-1"/>
    </source>
</evidence>
<organism evidence="9 10">
    <name type="scientific">Daejeonella rubra</name>
    <dbReference type="NCBI Taxonomy" id="990371"/>
    <lineage>
        <taxon>Bacteria</taxon>
        <taxon>Pseudomonadati</taxon>
        <taxon>Bacteroidota</taxon>
        <taxon>Sphingobacteriia</taxon>
        <taxon>Sphingobacteriales</taxon>
        <taxon>Sphingobacteriaceae</taxon>
        <taxon>Daejeonella</taxon>
    </lineage>
</organism>
<dbReference type="SUPFAM" id="SSF50952">
    <property type="entry name" value="Soluble quinoprotein glucose dehydrogenase"/>
    <property type="match status" value="1"/>
</dbReference>
<dbReference type="InterPro" id="IPR009056">
    <property type="entry name" value="Cyt_c-like_dom"/>
</dbReference>
<dbReference type="Gene3D" id="2.120.10.30">
    <property type="entry name" value="TolB, C-terminal domain"/>
    <property type="match status" value="1"/>
</dbReference>
<dbReference type="InterPro" id="IPR022409">
    <property type="entry name" value="PKD/Chitinase_dom"/>
</dbReference>
<keyword evidence="3 6" id="KW-0479">Metal-binding</keyword>
<dbReference type="Gene3D" id="2.60.120.260">
    <property type="entry name" value="Galactose-binding domain-like"/>
    <property type="match status" value="1"/>
</dbReference>
<dbReference type="InterPro" id="IPR036909">
    <property type="entry name" value="Cyt_c-like_dom_sf"/>
</dbReference>
<dbReference type="PRINTS" id="PR00606">
    <property type="entry name" value="CYTCHROMECID"/>
</dbReference>
<dbReference type="InterPro" id="IPR029062">
    <property type="entry name" value="Class_I_gatase-like"/>
</dbReference>
<keyword evidence="2 6" id="KW-0349">Heme</keyword>
<feature type="binding site" description="covalent" evidence="6">
    <location>
        <position position="921"/>
    </location>
    <ligand>
        <name>heme c</name>
        <dbReference type="ChEBI" id="CHEBI:61717"/>
    </ligand>
</feature>
<feature type="binding site" description="covalent" evidence="6">
    <location>
        <position position="876"/>
    </location>
    <ligand>
        <name>heme c</name>
        <dbReference type="ChEBI" id="CHEBI:61717"/>
    </ligand>
</feature>
<dbReference type="Pfam" id="PF00034">
    <property type="entry name" value="Cytochrom_C"/>
    <property type="match status" value="1"/>
</dbReference>
<dbReference type="InterPro" id="IPR035986">
    <property type="entry name" value="PKD_dom_sf"/>
</dbReference>
<dbReference type="CDD" id="cd00146">
    <property type="entry name" value="PKD"/>
    <property type="match status" value="1"/>
</dbReference>
<dbReference type="Proteomes" id="UP000199226">
    <property type="component" value="Unassembled WGS sequence"/>
</dbReference>
<evidence type="ECO:0000256" key="4">
    <source>
        <dbReference type="ARBA" id="ARBA00022982"/>
    </source>
</evidence>
<dbReference type="Pfam" id="PF06283">
    <property type="entry name" value="ThuA"/>
    <property type="match status" value="1"/>
</dbReference>
<keyword evidence="5 6" id="KW-0408">Iron</keyword>
<dbReference type="InterPro" id="IPR011042">
    <property type="entry name" value="6-blade_b-propeller_TolB-like"/>
</dbReference>
<dbReference type="PANTHER" id="PTHR40469">
    <property type="entry name" value="SECRETED GLYCOSYL HYDROLASE"/>
    <property type="match status" value="1"/>
</dbReference>
<keyword evidence="10" id="KW-1185">Reference proteome</keyword>
<evidence type="ECO:0000256" key="3">
    <source>
        <dbReference type="ARBA" id="ARBA00022723"/>
    </source>
</evidence>
<keyword evidence="4" id="KW-0249">Electron transport</keyword>
<evidence type="ECO:0000256" key="1">
    <source>
        <dbReference type="ARBA" id="ARBA00022448"/>
    </source>
</evidence>
<dbReference type="GO" id="GO:0009055">
    <property type="term" value="F:electron transfer activity"/>
    <property type="evidence" value="ECO:0007669"/>
    <property type="project" value="InterPro"/>
</dbReference>
<reference evidence="10" key="1">
    <citation type="submission" date="2016-10" db="EMBL/GenBank/DDBJ databases">
        <authorList>
            <person name="Varghese N."/>
            <person name="Submissions S."/>
        </authorList>
    </citation>
    <scope>NUCLEOTIDE SEQUENCE [LARGE SCALE GENOMIC DNA]</scope>
    <source>
        <strain evidence="10">DSM 24536</strain>
    </source>
</reference>
<feature type="domain" description="PKD" evidence="7">
    <location>
        <begin position="738"/>
        <end position="793"/>
    </location>
</feature>
<proteinExistence type="predicted"/>
<sequence length="1133" mass="125526">MINKTKLIPAVIVVLSLFAFNTWKQTVKPRVLVFSKTAGYRHESINAGKIALIKLGKENGFLVDTTENENYFNEDSLKKYSAVIFLNTTGNVLNSPQQISFERFIQAGGGYAGIHAAADTEYDWPWYGKLAGGYFLSHPQIQDATLNVVDKTHISSKHLPEKWIRKDEWYNYKELNKNVKVLISLDEKSYQGGKNGENHPISWFHEFDGGRAFYTGLGHTNESYSDPLYLKHVLGGIKYAIGNNTPLNYSKALTPKVPEENRLVKTVLTVGTLFEPTEMTILPNLDILLVQRRGEIMLYKASTKSVSQAGVLKTYSQTSVKGVNAEEGVLGLAADPKFKENNFVYIYYSPIGISVNRLSRFKFINDKLDVSSEKVILDVASQREICCHTGGSIAFGPDGLLYVSSGDNTTPFDVPKQQFVNKGYGPMDNRPGLEQYDAGRSSGNTNDLRGKIMRIRVKEDGSYEIPQGNLFPPNTPGTRPEIYVMGNRNPYRISVDSKTGFLYWGEVGPDANADSPERGTRGYDELNQARNAGFFGWPYFVGKNYPYREYDYKTGTAGAAFDPEKPVNNSPNNTGLKNLPPVQPAFIWYPYAVSKEFPKLGTGGRTAMAGPVYHNELYPKETRYPDYYNNKLFFYEWIRNWIKPVTMKPNGDYDSMEDFMPSTSFAAPVDMEVGPDGRIYVLEYGKGWFSKNDDAGISRIDYIAGNRPPKINKLIIKNTSGLVPYKLQAKVDANDPDGDEINYVWDLGNGVKKTTTIPSIEYIYTKAGEYPVSVQLTDKQMASSNSSSIEVTAGNAGPKVDIVLKGNRSFYFAGRPVDYQVLVSDQGAVVNKNTVYVANNYTKGTDLAGSSLGHQAYSETQAGQALMLKSDCQACHQVDKKSIGPSFTQVSAKYQKDPNAVSYLAAKIIKGGGGVWGEVAMSAHPTMSDSDSKKIAQWVLSLENKAVAKASLPIQGKIMPATSTTDGENTIFGLYASYTDQGASGLKPLSGSASVNLRSNIFNARELTERTRIALKDSTNSGFLVYPENNGWLKLNQIDLSGISQVELENISKGQAGNYTIELRLDSEKGLLIGKGNFIDNGTFNLQKNTSISVKPVIDRKLHNLYIHIVSEPKNVKQRPLLRTIKFIPAKLL</sequence>
<dbReference type="SUPFAM" id="SSF46626">
    <property type="entry name" value="Cytochrome c"/>
    <property type="match status" value="1"/>
</dbReference>
<dbReference type="Pfam" id="PF00801">
    <property type="entry name" value="PKD"/>
    <property type="match status" value="1"/>
</dbReference>
<dbReference type="InterPro" id="IPR002324">
    <property type="entry name" value="Cyt_c_ID"/>
</dbReference>
<dbReference type="EMBL" id="FNHH01000002">
    <property type="protein sequence ID" value="SDL77296.1"/>
    <property type="molecule type" value="Genomic_DNA"/>
</dbReference>
<dbReference type="InterPro" id="IPR012938">
    <property type="entry name" value="Glc/Sorbosone_DH"/>
</dbReference>
<dbReference type="STRING" id="990371.SAMN05421813_102100"/>
<gene>
    <name evidence="9" type="ORF">SAMN05421813_102100</name>
</gene>
<dbReference type="InterPro" id="IPR013783">
    <property type="entry name" value="Ig-like_fold"/>
</dbReference>
<keyword evidence="1" id="KW-0813">Transport</keyword>
<evidence type="ECO:0000259" key="7">
    <source>
        <dbReference type="PROSITE" id="PS50093"/>
    </source>
</evidence>
<dbReference type="SUPFAM" id="SSF52317">
    <property type="entry name" value="Class I glutamine amidotransferase-like"/>
    <property type="match status" value="1"/>
</dbReference>
<evidence type="ECO:0000259" key="8">
    <source>
        <dbReference type="PROSITE" id="PS51007"/>
    </source>
</evidence>
<dbReference type="Gene3D" id="1.10.760.10">
    <property type="entry name" value="Cytochrome c-like domain"/>
    <property type="match status" value="1"/>
</dbReference>
<dbReference type="SUPFAM" id="SSF49299">
    <property type="entry name" value="PKD domain"/>
    <property type="match status" value="1"/>
</dbReference>
<dbReference type="PROSITE" id="PS51007">
    <property type="entry name" value="CYTC"/>
    <property type="match status" value="1"/>
</dbReference>
<dbReference type="AlphaFoldDB" id="A0A1G9MSL8"/>
<dbReference type="OrthoDB" id="9816308at2"/>
<dbReference type="RefSeq" id="WP_090698749.1">
    <property type="nucleotide sequence ID" value="NZ_FNHH01000002.1"/>
</dbReference>
<dbReference type="InterPro" id="IPR029010">
    <property type="entry name" value="ThuA-like"/>
</dbReference>
<evidence type="ECO:0000313" key="10">
    <source>
        <dbReference type="Proteomes" id="UP000199226"/>
    </source>
</evidence>
<dbReference type="InterPro" id="IPR000601">
    <property type="entry name" value="PKD_dom"/>
</dbReference>
<dbReference type="GO" id="GO:0005506">
    <property type="term" value="F:iron ion binding"/>
    <property type="evidence" value="ECO:0007669"/>
    <property type="project" value="InterPro"/>
</dbReference>
<evidence type="ECO:0000256" key="5">
    <source>
        <dbReference type="ARBA" id="ARBA00023004"/>
    </source>
</evidence>
<dbReference type="Gene3D" id="3.40.50.880">
    <property type="match status" value="1"/>
</dbReference>
<accession>A0A1G9MSL8</accession>
<dbReference type="InterPro" id="IPR011041">
    <property type="entry name" value="Quinoprot_gluc/sorb_DH_b-prop"/>
</dbReference>
<feature type="binding site" description="covalent" evidence="6">
    <location>
        <position position="872"/>
    </location>
    <ligand>
        <name>heme c</name>
        <dbReference type="ChEBI" id="CHEBI:61717"/>
    </ligand>
</feature>
<dbReference type="Pfam" id="PF07995">
    <property type="entry name" value="GSDH"/>
    <property type="match status" value="1"/>
</dbReference>
<feature type="domain" description="Cytochrome c" evidence="8">
    <location>
        <begin position="858"/>
        <end position="943"/>
    </location>
</feature>
<evidence type="ECO:0000313" key="9">
    <source>
        <dbReference type="EMBL" id="SDL77296.1"/>
    </source>
</evidence>
<dbReference type="GO" id="GO:0020037">
    <property type="term" value="F:heme binding"/>
    <property type="evidence" value="ECO:0007669"/>
    <property type="project" value="InterPro"/>
</dbReference>
<name>A0A1G9MSL8_9SPHI</name>